<gene>
    <name evidence="3" type="ORF">DIURU_000483</name>
</gene>
<dbReference type="InterPro" id="IPR007519">
    <property type="entry name" value="Bul1_N"/>
</dbReference>
<dbReference type="GeneID" id="54779136"/>
<dbReference type="PANTHER" id="PTHR31904">
    <property type="entry name" value="BYPASS OF STOP CODON PROTEIN 5-RELATED"/>
    <property type="match status" value="1"/>
</dbReference>
<dbReference type="OrthoDB" id="4007955at2759"/>
<evidence type="ECO:0000313" key="3">
    <source>
        <dbReference type="EMBL" id="KAA8907796.1"/>
    </source>
</evidence>
<dbReference type="Proteomes" id="UP000449547">
    <property type="component" value="Unassembled WGS sequence"/>
</dbReference>
<accession>A0A642V3G0</accession>
<dbReference type="InterPro" id="IPR039634">
    <property type="entry name" value="Bul1-like"/>
</dbReference>
<feature type="region of interest" description="Disordered" evidence="1">
    <location>
        <begin position="409"/>
        <end position="453"/>
    </location>
</feature>
<feature type="domain" description="Bul1 N-terminal" evidence="2">
    <location>
        <begin position="1"/>
        <end position="412"/>
    </location>
</feature>
<feature type="compositionally biased region" description="Low complexity" evidence="1">
    <location>
        <begin position="294"/>
        <end position="311"/>
    </location>
</feature>
<evidence type="ECO:0000256" key="1">
    <source>
        <dbReference type="SAM" id="MobiDB-lite"/>
    </source>
</evidence>
<dbReference type="AlphaFoldDB" id="A0A642V3G0"/>
<sequence length="724" mass="81737">MYNSLYKAEDNTDSDSDDVYQSPPVYSREDTPAMGTSVMATPVAATPAMSPIMTPQLGITYNVDGSLAASVAARLQQGRRERPNVVANENSSRWRQTMLDNVHRLENLSQTSNPHAQAISMEVCFTRDLCESGREPIIIDPSSFEYNKGDFLNGYITIENKSRKPVPFDMFYVVFEGTIRIKGNSGETKVDNFLSMFDFSASFNAAQINRLDTDENNPFAFNSIVDPLDGSCLSFLEDRLIHPGKRYKRFFTFKIPWALLDTKCENDISDHVQLPPTFGGSVVGAQIHMQRPPLSRQNSAQNAASSLSMSSKDLAGPNTSITYGVLARFIGRKSKYGIEKAPNPNGSRKLVNSRGDEYIILQEETGYVRVIQRSESLELSNFKIKQAISNQQLANIESRVQEVIQEFQRHESTSMDGSSSMENALEPVASTESAKERQLYRQQPRQQYSKTPDYQEQVKILTKSVGFGTKRKPYGTLRMHCKNPLIRIDYIPTTCNLLRQPEESSMSWEFNIVLDFGFLQSSGSTRCPEFKELSISLVAQTYTTRKYPIPMEFASPNVSDIQSRCRKLAQELRNVKQQSKDFAIETQLISDVWALCDLEIQSKELFLRPPSVKQLNSIKWDANKQNPQEFSKSFVIPVDLKTLQLTPVTAASAIPKTPAYDRFCLVPSFQSCYVGRYYYLKVTASTSGEIFENRIPVFVNKPNNDGSWLAYKQYLLKATQSKVS</sequence>
<organism evidence="3 4">
    <name type="scientific">Diutina rugosa</name>
    <name type="common">Yeast</name>
    <name type="synonym">Candida rugosa</name>
    <dbReference type="NCBI Taxonomy" id="5481"/>
    <lineage>
        <taxon>Eukaryota</taxon>
        <taxon>Fungi</taxon>
        <taxon>Dikarya</taxon>
        <taxon>Ascomycota</taxon>
        <taxon>Saccharomycotina</taxon>
        <taxon>Pichiomycetes</taxon>
        <taxon>Debaryomycetaceae</taxon>
        <taxon>Diutina</taxon>
    </lineage>
</organism>
<dbReference type="EMBL" id="SWFT01000019">
    <property type="protein sequence ID" value="KAA8907796.1"/>
    <property type="molecule type" value="Genomic_DNA"/>
</dbReference>
<proteinExistence type="predicted"/>
<feature type="region of interest" description="Disordered" evidence="1">
    <location>
        <begin position="291"/>
        <end position="311"/>
    </location>
</feature>
<evidence type="ECO:0000259" key="2">
    <source>
        <dbReference type="Pfam" id="PF04425"/>
    </source>
</evidence>
<keyword evidence="4" id="KW-1185">Reference proteome</keyword>
<evidence type="ECO:0000313" key="4">
    <source>
        <dbReference type="Proteomes" id="UP000449547"/>
    </source>
</evidence>
<comment type="caution">
    <text evidence="3">The sequence shown here is derived from an EMBL/GenBank/DDBJ whole genome shotgun (WGS) entry which is preliminary data.</text>
</comment>
<dbReference type="RefSeq" id="XP_034014802.1">
    <property type="nucleotide sequence ID" value="XM_034157746.1"/>
</dbReference>
<protein>
    <recommendedName>
        <fullName evidence="2">Bul1 N-terminal domain-containing protein</fullName>
    </recommendedName>
</protein>
<feature type="region of interest" description="Disordered" evidence="1">
    <location>
        <begin position="1"/>
        <end position="34"/>
    </location>
</feature>
<dbReference type="Pfam" id="PF04425">
    <property type="entry name" value="Bul1_N"/>
    <property type="match status" value="1"/>
</dbReference>
<reference evidence="3 4" key="1">
    <citation type="submission" date="2019-07" db="EMBL/GenBank/DDBJ databases">
        <title>Genome assembly of two rare yeast pathogens: Diutina rugosa and Trichomonascus ciferrii.</title>
        <authorList>
            <person name="Mixao V."/>
            <person name="Saus E."/>
            <person name="Hansen A."/>
            <person name="Lass-Flor C."/>
            <person name="Gabaldon T."/>
        </authorList>
    </citation>
    <scope>NUCLEOTIDE SEQUENCE [LARGE SCALE GENOMIC DNA]</scope>
    <source>
        <strain evidence="3 4">CBS 613</strain>
    </source>
</reference>
<dbReference type="PANTHER" id="PTHR31904:SF1">
    <property type="entry name" value="BYPASS OF STOP CODON PROTEIN 5-RELATED"/>
    <property type="match status" value="1"/>
</dbReference>
<dbReference type="VEuPathDB" id="FungiDB:DIURU_000483"/>
<name>A0A642V3G0_DIURU</name>